<protein>
    <recommendedName>
        <fullName evidence="4">Secreted protein</fullName>
    </recommendedName>
</protein>
<organism evidence="2 3">
    <name type="scientific">Bifidobacterium choerinum</name>
    <dbReference type="NCBI Taxonomy" id="35760"/>
    <lineage>
        <taxon>Bacteria</taxon>
        <taxon>Bacillati</taxon>
        <taxon>Actinomycetota</taxon>
        <taxon>Actinomycetes</taxon>
        <taxon>Bifidobacteriales</taxon>
        <taxon>Bifidobacteriaceae</taxon>
        <taxon>Bifidobacterium</taxon>
    </lineage>
</organism>
<name>A0A087AHH8_9BIFI</name>
<keyword evidence="3" id="KW-1185">Reference proteome</keyword>
<evidence type="ECO:0008006" key="4">
    <source>
        <dbReference type="Google" id="ProtNLM"/>
    </source>
</evidence>
<sequence length="102" mass="10810">MKTLQKVTCVIVASMLVLFPATAFADEDDGIMPMACPEVGHHQNVTNHTTFFMTGSAPKHWVAPGIVFTGQASESTTVAASVSGGVDAEFLAFCQRQCACFP</sequence>
<feature type="signal peptide" evidence="1">
    <location>
        <begin position="1"/>
        <end position="25"/>
    </location>
</feature>
<gene>
    <name evidence="2" type="ORF">BCHO_0311</name>
</gene>
<evidence type="ECO:0000313" key="2">
    <source>
        <dbReference type="EMBL" id="KFI58228.1"/>
    </source>
</evidence>
<dbReference type="EMBL" id="JGYU01000002">
    <property type="protein sequence ID" value="KFI58228.1"/>
    <property type="molecule type" value="Genomic_DNA"/>
</dbReference>
<evidence type="ECO:0000256" key="1">
    <source>
        <dbReference type="SAM" id="SignalP"/>
    </source>
</evidence>
<dbReference type="OrthoDB" id="10006052at2"/>
<keyword evidence="1" id="KW-0732">Signal</keyword>
<dbReference type="Proteomes" id="UP000028995">
    <property type="component" value="Unassembled WGS sequence"/>
</dbReference>
<dbReference type="RefSeq" id="WP_024540603.1">
    <property type="nucleotide sequence ID" value="NZ_JGYU01000002.1"/>
</dbReference>
<feature type="chain" id="PRO_5001818409" description="Secreted protein" evidence="1">
    <location>
        <begin position="26"/>
        <end position="102"/>
    </location>
</feature>
<evidence type="ECO:0000313" key="3">
    <source>
        <dbReference type="Proteomes" id="UP000028995"/>
    </source>
</evidence>
<proteinExistence type="predicted"/>
<reference evidence="2 3" key="1">
    <citation type="submission" date="2014-03" db="EMBL/GenBank/DDBJ databases">
        <title>Genomics of Bifidobacteria.</title>
        <authorList>
            <person name="Ventura M."/>
            <person name="Milani C."/>
            <person name="Lugli G.A."/>
        </authorList>
    </citation>
    <scope>NUCLEOTIDE SEQUENCE [LARGE SCALE GENOMIC DNA]</scope>
    <source>
        <strain evidence="2 3">LMG 10510</strain>
    </source>
</reference>
<dbReference type="AlphaFoldDB" id="A0A087AHH8"/>
<comment type="caution">
    <text evidence="2">The sequence shown here is derived from an EMBL/GenBank/DDBJ whole genome shotgun (WGS) entry which is preliminary data.</text>
</comment>
<accession>A0A087AHH8</accession>